<organism evidence="1 2">
    <name type="scientific">Rhizobium grahamii CCGE 502</name>
    <dbReference type="NCBI Taxonomy" id="990285"/>
    <lineage>
        <taxon>Bacteria</taxon>
        <taxon>Pseudomonadati</taxon>
        <taxon>Pseudomonadota</taxon>
        <taxon>Alphaproteobacteria</taxon>
        <taxon>Hyphomicrobiales</taxon>
        <taxon>Rhizobiaceae</taxon>
        <taxon>Rhizobium/Agrobacterium group</taxon>
        <taxon>Rhizobium</taxon>
    </lineage>
</organism>
<reference evidence="1 2" key="1">
    <citation type="journal article" date="2012" name="J. Bacteriol.">
        <title>Genome sequence of Rhizobium grahamii CCGE502, a broad-host-range symbiont with low nodulation competitiveness in Phaseolus vulgaris.</title>
        <authorList>
            <person name="Althabegoiti M.J."/>
            <person name="Lozano L."/>
            <person name="Torres-Tejerizo G."/>
            <person name="Ormeno-Orrillo E."/>
            <person name="Rogel M.A."/>
            <person name="Gonzalez V."/>
            <person name="Martinez-Romero E."/>
        </authorList>
    </citation>
    <scope>NUCLEOTIDE SEQUENCE [LARGE SCALE GENOMIC DNA]</scope>
    <source>
        <strain evidence="1 2">CCGE 502</strain>
    </source>
</reference>
<proteinExistence type="predicted"/>
<accession>S3HL42</accession>
<dbReference type="RefSeq" id="WP_016553102.1">
    <property type="nucleotide sequence ID" value="NZ_AEYE02000005.1"/>
</dbReference>
<dbReference type="HOGENOM" id="CLU_1659351_0_0_5"/>
<dbReference type="eggNOG" id="ENOG503114C">
    <property type="taxonomic scope" value="Bacteria"/>
</dbReference>
<protein>
    <submittedName>
        <fullName evidence="1">Uncharacterized protein</fullName>
    </submittedName>
</protein>
<dbReference type="EMBL" id="AEYE02000005">
    <property type="protein sequence ID" value="EPE99542.1"/>
    <property type="molecule type" value="Genomic_DNA"/>
</dbReference>
<sequence>MARRTRIGPHITTGEPGVYISHPGVDVANTAIPYLLDSRYKNLDLLTYGAVGMSRMNAVSETIYYATVTIPDLGYQPQFYANMVYTSGNAGGIPVNAAYWPSSGVTFYTNAGNSQFTPQYTGVWMPNRFTICAQSNILQGNVSGNMALYYVVFKNPETA</sequence>
<keyword evidence="2" id="KW-1185">Reference proteome</keyword>
<gene>
    <name evidence="1" type="ORF">RGCCGE502_05145</name>
</gene>
<dbReference type="STRING" id="990285.RGCCGE502_05145"/>
<dbReference type="AlphaFoldDB" id="S3HL42"/>
<name>S3HL42_9HYPH</name>
<comment type="caution">
    <text evidence="1">The sequence shown here is derived from an EMBL/GenBank/DDBJ whole genome shotgun (WGS) entry which is preliminary data.</text>
</comment>
<evidence type="ECO:0000313" key="2">
    <source>
        <dbReference type="Proteomes" id="UP000014411"/>
    </source>
</evidence>
<dbReference type="Proteomes" id="UP000014411">
    <property type="component" value="Unassembled WGS sequence"/>
</dbReference>
<evidence type="ECO:0000313" key="1">
    <source>
        <dbReference type="EMBL" id="EPE99542.1"/>
    </source>
</evidence>